<feature type="compositionally biased region" description="Basic and acidic residues" evidence="1">
    <location>
        <begin position="111"/>
        <end position="130"/>
    </location>
</feature>
<keyword evidence="2" id="KW-0472">Membrane</keyword>
<keyword evidence="2" id="KW-0812">Transmembrane</keyword>
<accession>A0ABQ6MZZ7</accession>
<feature type="compositionally biased region" description="Acidic residues" evidence="1">
    <location>
        <begin position="155"/>
        <end position="172"/>
    </location>
</feature>
<reference evidence="3 4" key="1">
    <citation type="journal article" date="2023" name="Commun. Biol.">
        <title>Genome analysis of Parmales, the sister group of diatoms, reveals the evolutionary specialization of diatoms from phago-mixotrophs to photoautotrophs.</title>
        <authorList>
            <person name="Ban H."/>
            <person name="Sato S."/>
            <person name="Yoshikawa S."/>
            <person name="Yamada K."/>
            <person name="Nakamura Y."/>
            <person name="Ichinomiya M."/>
            <person name="Sato N."/>
            <person name="Blanc-Mathieu R."/>
            <person name="Endo H."/>
            <person name="Kuwata A."/>
            <person name="Ogata H."/>
        </authorList>
    </citation>
    <scope>NUCLEOTIDE SEQUENCE [LARGE SCALE GENOMIC DNA]</scope>
</reference>
<sequence>MPSKKKLKPIAVGTAHTGGNYGSTTPSSELDLELEGTTLLPSDDADLYDQSSSSKLVNFGRLNKKSLLATMFVVLLVAIGGFATSSQQSSPGQLSMMGAAVEGEAVAVDLEGSKKGKGEGKVGKEEKGEDAGEEPAADVEPEHKHHGHAAAEPEPAAEEPEPAAEEPEPAAEEPEHKHEKHDVAEEPAVEEPVVEEHKHHKHEPAAEEPAEEPAAEEPAEPAAEEPAEEPAAEEPAEPAAEEPAEPAAEEPATAKHEHHKHDSDSSEPAAEGPPDDARVTSAPTPTPAAAPTSAPTAAATEQPEQPQDVMSCLEMPSLCQGYMVPAVRDYSNNVTKAALNCLESEGKNVTKSARCLEPAVRLEIDALAKDAEAKTNVFDLMQCAVCFNCIQADTVDEDVLATFNCSDVKPSGNWDGDWQKFVGGGGGGGDAGGGDAGAGAGFDYSKYMKGGAPGGDSGGGFDWEQYVTGGGDAGGSTGGYDWQQWLNGDGGGKKGKKGGDDAAYDWTVWLNPEGSSGAPDWRSFIPAEEKGKDAGFDWQQFIPGF</sequence>
<gene>
    <name evidence="3" type="ORF">TeGR_g6142</name>
</gene>
<feature type="compositionally biased region" description="Basic and acidic residues" evidence="1">
    <location>
        <begin position="252"/>
        <end position="264"/>
    </location>
</feature>
<dbReference type="EMBL" id="BRYB01000748">
    <property type="protein sequence ID" value="GMI36798.1"/>
    <property type="molecule type" value="Genomic_DNA"/>
</dbReference>
<dbReference type="Proteomes" id="UP001165060">
    <property type="component" value="Unassembled WGS sequence"/>
</dbReference>
<feature type="compositionally biased region" description="Basic and acidic residues" evidence="1">
    <location>
        <begin position="173"/>
        <end position="184"/>
    </location>
</feature>
<evidence type="ECO:0000313" key="3">
    <source>
        <dbReference type="EMBL" id="GMI36798.1"/>
    </source>
</evidence>
<keyword evidence="4" id="KW-1185">Reference proteome</keyword>
<feature type="transmembrane region" description="Helical" evidence="2">
    <location>
        <begin position="67"/>
        <end position="85"/>
    </location>
</feature>
<evidence type="ECO:0000313" key="4">
    <source>
        <dbReference type="Proteomes" id="UP001165060"/>
    </source>
</evidence>
<evidence type="ECO:0000256" key="2">
    <source>
        <dbReference type="SAM" id="Phobius"/>
    </source>
</evidence>
<feature type="region of interest" description="Disordered" evidence="1">
    <location>
        <begin position="1"/>
        <end position="30"/>
    </location>
</feature>
<comment type="caution">
    <text evidence="3">The sequence shown here is derived from an EMBL/GenBank/DDBJ whole genome shotgun (WGS) entry which is preliminary data.</text>
</comment>
<evidence type="ECO:0000256" key="1">
    <source>
        <dbReference type="SAM" id="MobiDB-lite"/>
    </source>
</evidence>
<feature type="region of interest" description="Disordered" evidence="1">
    <location>
        <begin position="110"/>
        <end position="308"/>
    </location>
</feature>
<proteinExistence type="predicted"/>
<protein>
    <submittedName>
        <fullName evidence="3">Uncharacterized protein</fullName>
    </submittedName>
</protein>
<feature type="compositionally biased region" description="Acidic residues" evidence="1">
    <location>
        <begin position="206"/>
        <end position="248"/>
    </location>
</feature>
<name>A0ABQ6MZZ7_9STRA</name>
<feature type="compositionally biased region" description="Low complexity" evidence="1">
    <location>
        <begin position="280"/>
        <end position="306"/>
    </location>
</feature>
<keyword evidence="2" id="KW-1133">Transmembrane helix</keyword>
<organism evidence="3 4">
    <name type="scientific">Tetraparma gracilis</name>
    <dbReference type="NCBI Taxonomy" id="2962635"/>
    <lineage>
        <taxon>Eukaryota</taxon>
        <taxon>Sar</taxon>
        <taxon>Stramenopiles</taxon>
        <taxon>Ochrophyta</taxon>
        <taxon>Bolidophyceae</taxon>
        <taxon>Parmales</taxon>
        <taxon>Triparmaceae</taxon>
        <taxon>Tetraparma</taxon>
    </lineage>
</organism>